<keyword evidence="4 6" id="KW-1133">Transmembrane helix</keyword>
<feature type="transmembrane region" description="Helical" evidence="6">
    <location>
        <begin position="39"/>
        <end position="59"/>
    </location>
</feature>
<dbReference type="GeneID" id="33330926"/>
<evidence type="ECO:0000256" key="3">
    <source>
        <dbReference type="ARBA" id="ARBA00022692"/>
    </source>
</evidence>
<keyword evidence="9" id="KW-1185">Reference proteome</keyword>
<evidence type="ECO:0000256" key="2">
    <source>
        <dbReference type="ARBA" id="ARBA00022475"/>
    </source>
</evidence>
<protein>
    <recommendedName>
        <fullName evidence="7">Cardiolipin synthase N-terminal domain-containing protein</fullName>
    </recommendedName>
</protein>
<keyword evidence="3 6" id="KW-0812">Transmembrane</keyword>
<gene>
    <name evidence="8" type="ORF">A3K92_00220</name>
</gene>
<dbReference type="RefSeq" id="WP_088884361.1">
    <property type="nucleotide sequence ID" value="NZ_CP014855.1"/>
</dbReference>
<feature type="domain" description="Cardiolipin synthase N-terminal" evidence="7">
    <location>
        <begin position="19"/>
        <end position="59"/>
    </location>
</feature>
<keyword evidence="5 6" id="KW-0472">Membrane</keyword>
<dbReference type="Pfam" id="PF13396">
    <property type="entry name" value="PLDc_N"/>
    <property type="match status" value="1"/>
</dbReference>
<dbReference type="Proteomes" id="UP000250134">
    <property type="component" value="Chromosome"/>
</dbReference>
<accession>A0A2Z2M3A0</accession>
<sequence length="83" mass="9737">MIVVFSLFPLIWLLNLISVIWVTYDVITNQKKMPDAEKIIWILVALFLNLIGAIIYYLIVKASHKYEETPEERFEGLDQPIEI</sequence>
<evidence type="ECO:0000313" key="9">
    <source>
        <dbReference type="Proteomes" id="UP000250134"/>
    </source>
</evidence>
<reference evidence="8 9" key="1">
    <citation type="submission" date="2016-03" db="EMBL/GenBank/DDBJ databases">
        <title>Complete genome sequence of Thermococcus gorgonarius.</title>
        <authorList>
            <person name="Oger P.M."/>
        </authorList>
    </citation>
    <scope>NUCLEOTIDE SEQUENCE [LARGE SCALE GENOMIC DNA]</scope>
    <source>
        <strain evidence="8 9">W-12</strain>
    </source>
</reference>
<dbReference type="GO" id="GO:0005886">
    <property type="term" value="C:plasma membrane"/>
    <property type="evidence" value="ECO:0007669"/>
    <property type="project" value="UniProtKB-SubCell"/>
</dbReference>
<evidence type="ECO:0000256" key="5">
    <source>
        <dbReference type="ARBA" id="ARBA00023136"/>
    </source>
</evidence>
<keyword evidence="2" id="KW-1003">Cell membrane</keyword>
<dbReference type="InterPro" id="IPR027379">
    <property type="entry name" value="CLS_N"/>
</dbReference>
<evidence type="ECO:0000256" key="4">
    <source>
        <dbReference type="ARBA" id="ARBA00022989"/>
    </source>
</evidence>
<proteinExistence type="predicted"/>
<dbReference type="EMBL" id="CP014855">
    <property type="protein sequence ID" value="ASJ00017.1"/>
    <property type="molecule type" value="Genomic_DNA"/>
</dbReference>
<dbReference type="KEGG" id="tgg:A3K92_00220"/>
<dbReference type="AlphaFoldDB" id="A0A2Z2M3A0"/>
<name>A0A2Z2M3A0_THEGO</name>
<feature type="transmembrane region" description="Helical" evidence="6">
    <location>
        <begin position="6"/>
        <end position="27"/>
    </location>
</feature>
<evidence type="ECO:0000256" key="1">
    <source>
        <dbReference type="ARBA" id="ARBA00004651"/>
    </source>
</evidence>
<dbReference type="OrthoDB" id="100026at2157"/>
<comment type="subcellular location">
    <subcellularLocation>
        <location evidence="1">Cell membrane</location>
        <topology evidence="1">Multi-pass membrane protein</topology>
    </subcellularLocation>
</comment>
<organism evidence="8 9">
    <name type="scientific">Thermococcus gorgonarius</name>
    <dbReference type="NCBI Taxonomy" id="71997"/>
    <lineage>
        <taxon>Archaea</taxon>
        <taxon>Methanobacteriati</taxon>
        <taxon>Methanobacteriota</taxon>
        <taxon>Thermococci</taxon>
        <taxon>Thermococcales</taxon>
        <taxon>Thermococcaceae</taxon>
        <taxon>Thermococcus</taxon>
    </lineage>
</organism>
<evidence type="ECO:0000256" key="6">
    <source>
        <dbReference type="SAM" id="Phobius"/>
    </source>
</evidence>
<evidence type="ECO:0000313" key="8">
    <source>
        <dbReference type="EMBL" id="ASJ00017.1"/>
    </source>
</evidence>
<evidence type="ECO:0000259" key="7">
    <source>
        <dbReference type="Pfam" id="PF13396"/>
    </source>
</evidence>